<name>A0A0R1M8A5_9LACO</name>
<reference evidence="2 3" key="1">
    <citation type="journal article" date="2015" name="Genome Announc.">
        <title>Expanding the biotechnology potential of lactobacilli through comparative genomics of 213 strains and associated genera.</title>
        <authorList>
            <person name="Sun Z."/>
            <person name="Harris H.M."/>
            <person name="McCann A."/>
            <person name="Guo C."/>
            <person name="Argimon S."/>
            <person name="Zhang W."/>
            <person name="Yang X."/>
            <person name="Jeffery I.B."/>
            <person name="Cooney J.C."/>
            <person name="Kagawa T.F."/>
            <person name="Liu W."/>
            <person name="Song Y."/>
            <person name="Salvetti E."/>
            <person name="Wrobel A."/>
            <person name="Rasinkangas P."/>
            <person name="Parkhill J."/>
            <person name="Rea M.C."/>
            <person name="O'Sullivan O."/>
            <person name="Ritari J."/>
            <person name="Douillard F.P."/>
            <person name="Paul Ross R."/>
            <person name="Yang R."/>
            <person name="Briner A.E."/>
            <person name="Felis G.E."/>
            <person name="de Vos W.M."/>
            <person name="Barrangou R."/>
            <person name="Klaenhammer T.R."/>
            <person name="Caufield P.W."/>
            <person name="Cui Y."/>
            <person name="Zhang H."/>
            <person name="O'Toole P.W."/>
        </authorList>
    </citation>
    <scope>NUCLEOTIDE SEQUENCE [LARGE SCALE GENOMIC DNA]</scope>
    <source>
        <strain evidence="2 3">DSM 19910</strain>
    </source>
</reference>
<accession>A0A0R1M8A5</accession>
<proteinExistence type="predicted"/>
<protein>
    <recommendedName>
        <fullName evidence="4">HXXEE domain-containing protein</fullName>
    </recommendedName>
</protein>
<keyword evidence="3" id="KW-1185">Reference proteome</keyword>
<feature type="transmembrane region" description="Helical" evidence="1">
    <location>
        <begin position="105"/>
        <end position="123"/>
    </location>
</feature>
<evidence type="ECO:0008006" key="4">
    <source>
        <dbReference type="Google" id="ProtNLM"/>
    </source>
</evidence>
<keyword evidence="1" id="KW-1133">Transmembrane helix</keyword>
<dbReference type="Proteomes" id="UP000051621">
    <property type="component" value="Unassembled WGS sequence"/>
</dbReference>
<feature type="transmembrane region" description="Helical" evidence="1">
    <location>
        <begin position="129"/>
        <end position="147"/>
    </location>
</feature>
<keyword evidence="1" id="KW-0472">Membrane</keyword>
<dbReference type="InterPro" id="IPR025671">
    <property type="entry name" value="HXXEE"/>
</dbReference>
<feature type="transmembrane region" description="Helical" evidence="1">
    <location>
        <begin position="74"/>
        <end position="93"/>
    </location>
</feature>
<organism evidence="2 3">
    <name type="scientific">Liquorilactobacillus capillatus DSM 19910</name>
    <dbReference type="NCBI Taxonomy" id="1423731"/>
    <lineage>
        <taxon>Bacteria</taxon>
        <taxon>Bacillati</taxon>
        <taxon>Bacillota</taxon>
        <taxon>Bacilli</taxon>
        <taxon>Lactobacillales</taxon>
        <taxon>Lactobacillaceae</taxon>
        <taxon>Liquorilactobacillus</taxon>
    </lineage>
</organism>
<gene>
    <name evidence="2" type="ORF">FC81_GL001757</name>
</gene>
<dbReference type="AlphaFoldDB" id="A0A0R1M8A5"/>
<dbReference type="PATRIC" id="fig|1423731.3.peg.1800"/>
<comment type="caution">
    <text evidence="2">The sequence shown here is derived from an EMBL/GenBank/DDBJ whole genome shotgun (WGS) entry which is preliminary data.</text>
</comment>
<dbReference type="RefSeq" id="WP_057745551.1">
    <property type="nucleotide sequence ID" value="NZ_AZEF01000032.1"/>
</dbReference>
<dbReference type="EMBL" id="AZEF01000032">
    <property type="protein sequence ID" value="KRL00922.1"/>
    <property type="molecule type" value="Genomic_DNA"/>
</dbReference>
<feature type="transmembrane region" description="Helical" evidence="1">
    <location>
        <begin position="47"/>
        <end position="68"/>
    </location>
</feature>
<evidence type="ECO:0000256" key="1">
    <source>
        <dbReference type="SAM" id="Phobius"/>
    </source>
</evidence>
<evidence type="ECO:0000313" key="2">
    <source>
        <dbReference type="EMBL" id="KRL00922.1"/>
    </source>
</evidence>
<sequence>METMRILAIAAPFSYLIHCTEEFALPGGFMCWYHNLRPALSKQKPSYYWRVNIIAFLIVTITSWFAFFTKGNNSGLVIATSFLACNTIFTHIVGAIETRTYSPGLVTGVALYIPICFMCYFTTYTLHLISVGNLCLYIVIAPLYEFWNWYKYERRTKEQ</sequence>
<evidence type="ECO:0000313" key="3">
    <source>
        <dbReference type="Proteomes" id="UP000051621"/>
    </source>
</evidence>
<keyword evidence="1" id="KW-0812">Transmembrane</keyword>
<dbReference type="Pfam" id="PF13787">
    <property type="entry name" value="HXXEE"/>
    <property type="match status" value="1"/>
</dbReference>
<dbReference type="OrthoDB" id="2339499at2"/>